<keyword evidence="4" id="KW-1185">Reference proteome</keyword>
<geneLocation type="plasmid" evidence="3 4">
    <name>Cy782201</name>
</geneLocation>
<dbReference type="Pfam" id="PF04909">
    <property type="entry name" value="Amidohydro_2"/>
    <property type="match status" value="1"/>
</dbReference>
<dbReference type="GO" id="GO:0016787">
    <property type="term" value="F:hydrolase activity"/>
    <property type="evidence" value="ECO:0007669"/>
    <property type="project" value="UniProtKB-KW"/>
</dbReference>
<proteinExistence type="predicted"/>
<keyword evidence="3" id="KW-0378">Hydrolase</keyword>
<dbReference type="InterPro" id="IPR006680">
    <property type="entry name" value="Amidohydro-rel"/>
</dbReference>
<evidence type="ECO:0000313" key="4">
    <source>
        <dbReference type="Proteomes" id="UP000008206"/>
    </source>
</evidence>
<evidence type="ECO:0000259" key="2">
    <source>
        <dbReference type="Pfam" id="PF04909"/>
    </source>
</evidence>
<dbReference type="PANTHER" id="PTHR21240:SF28">
    <property type="entry name" value="ISO-OROTATE DECARBOXYLASE (EUROFUNG)"/>
    <property type="match status" value="1"/>
</dbReference>
<dbReference type="AlphaFoldDB" id="E0ULZ8"/>
<keyword evidence="1" id="KW-0456">Lyase</keyword>
<dbReference type="Proteomes" id="UP000008206">
    <property type="component" value="Plasmid Cy782201"/>
</dbReference>
<dbReference type="InterPro" id="IPR032465">
    <property type="entry name" value="ACMSD"/>
</dbReference>
<dbReference type="EMBL" id="CP002199">
    <property type="protein sequence ID" value="ADN17978.1"/>
    <property type="molecule type" value="Genomic_DNA"/>
</dbReference>
<dbReference type="RefSeq" id="WP_013334728.1">
    <property type="nucleotide sequence ID" value="NC_014533.1"/>
</dbReference>
<dbReference type="SUPFAM" id="SSF51556">
    <property type="entry name" value="Metallo-dependent hydrolases"/>
    <property type="match status" value="1"/>
</dbReference>
<dbReference type="HOGENOM" id="CLU_039329_0_0_3"/>
<keyword evidence="3" id="KW-0614">Plasmid</keyword>
<dbReference type="KEGG" id="cyj:Cyan7822_6150"/>
<accession>E0ULZ8</accession>
<dbReference type="GO" id="GO:0019748">
    <property type="term" value="P:secondary metabolic process"/>
    <property type="evidence" value="ECO:0007669"/>
    <property type="project" value="TreeGrafter"/>
</dbReference>
<dbReference type="Gene3D" id="3.20.20.140">
    <property type="entry name" value="Metal-dependent hydrolases"/>
    <property type="match status" value="1"/>
</dbReference>
<dbReference type="PANTHER" id="PTHR21240">
    <property type="entry name" value="2-AMINO-3-CARBOXYLMUCONATE-6-SEMIALDEHYDE DECARBOXYLASE"/>
    <property type="match status" value="1"/>
</dbReference>
<evidence type="ECO:0000313" key="3">
    <source>
        <dbReference type="EMBL" id="ADN17978.1"/>
    </source>
</evidence>
<name>E0ULZ8_GLOV7</name>
<evidence type="ECO:0000256" key="1">
    <source>
        <dbReference type="ARBA" id="ARBA00023239"/>
    </source>
</evidence>
<protein>
    <submittedName>
        <fullName evidence="3">Amidohydrolase 2</fullName>
    </submittedName>
</protein>
<dbReference type="InterPro" id="IPR032466">
    <property type="entry name" value="Metal_Hydrolase"/>
</dbReference>
<organism evidence="3 4">
    <name type="scientific">Gloeothece verrucosa (strain PCC 7822)</name>
    <name type="common">Cyanothece sp. (strain PCC 7822)</name>
    <dbReference type="NCBI Taxonomy" id="497965"/>
    <lineage>
        <taxon>Bacteria</taxon>
        <taxon>Bacillati</taxon>
        <taxon>Cyanobacteriota</taxon>
        <taxon>Cyanophyceae</taxon>
        <taxon>Oscillatoriophycideae</taxon>
        <taxon>Chroococcales</taxon>
        <taxon>Aphanothecaceae</taxon>
        <taxon>Gloeothece</taxon>
        <taxon>Gloeothece verrucosa</taxon>
    </lineage>
</organism>
<dbReference type="GO" id="GO:0016831">
    <property type="term" value="F:carboxy-lyase activity"/>
    <property type="evidence" value="ECO:0007669"/>
    <property type="project" value="InterPro"/>
</dbReference>
<dbReference type="OrthoDB" id="9777673at2"/>
<reference evidence="4" key="1">
    <citation type="journal article" date="2011" name="MBio">
        <title>Novel metabolic attributes of the genus Cyanothece, comprising a group of unicellular nitrogen-fixing Cyanobacteria.</title>
        <authorList>
            <person name="Bandyopadhyay A."/>
            <person name="Elvitigala T."/>
            <person name="Welsh E."/>
            <person name="Stockel J."/>
            <person name="Liberton M."/>
            <person name="Min H."/>
            <person name="Sherman L.A."/>
            <person name="Pakrasi H.B."/>
        </authorList>
    </citation>
    <scope>NUCLEOTIDE SEQUENCE [LARGE SCALE GENOMIC DNA]</scope>
    <source>
        <strain evidence="4">PCC 7822</strain>
        <plasmid evidence="4">Cy782201</plasmid>
    </source>
</reference>
<sequence>MINGYKIIDADSHVIEPPEIWARYLDSKFKDFAPSRDMKVKGELITEKISLQVQEEGNKQMMQAHPHAYLNRYNPESHVQAMVQMGIDIAFIYPTCGLWLFAIDTLPAEVVGAFTDAYNTWLYEEFCRYDPERLKGVGAINFHDPEKMVKEVHRIANWGWKAVFLRPNPVKGRILSDLSYDPFWTACEELNIAVSIHEGTHSRLPTTGADRFNTRFALHACSHPMEQMMALLTLIEGGVLERHPKLKVGFLESGCGWLPYWLWRLDEEYKNLYWEVKDCVKILPSEYFRRQCYIAVERSEPYLSQIIEYIGSDNLIFGSDYPHMDHNPDVVIDMVAFEGQLSKPVLQKILWYNSKKFYGLISIE</sequence>
<gene>
    <name evidence="3" type="ordered locus">Cyan7822_6150</name>
</gene>
<feature type="domain" description="Amidohydrolase-related" evidence="2">
    <location>
        <begin position="101"/>
        <end position="360"/>
    </location>
</feature>
<dbReference type="GO" id="GO:0005737">
    <property type="term" value="C:cytoplasm"/>
    <property type="evidence" value="ECO:0007669"/>
    <property type="project" value="TreeGrafter"/>
</dbReference>